<gene>
    <name evidence="1" type="ORF">CLBCK_50730</name>
</gene>
<dbReference type="RefSeq" id="WP_077841195.1">
    <property type="nucleotide sequence ID" value="NZ_JABTAE010000001.1"/>
</dbReference>
<organism evidence="1 2">
    <name type="scientific">Clostridium beijerinckii</name>
    <name type="common">Clostridium MP</name>
    <dbReference type="NCBI Taxonomy" id="1520"/>
    <lineage>
        <taxon>Bacteria</taxon>
        <taxon>Bacillati</taxon>
        <taxon>Bacillota</taxon>
        <taxon>Clostridia</taxon>
        <taxon>Eubacteriales</taxon>
        <taxon>Clostridiaceae</taxon>
        <taxon>Clostridium</taxon>
    </lineage>
</organism>
<accession>A0A1S8RDV4</accession>
<dbReference type="Proteomes" id="UP000190973">
    <property type="component" value="Unassembled WGS sequence"/>
</dbReference>
<reference evidence="1 2" key="1">
    <citation type="submission" date="2016-05" db="EMBL/GenBank/DDBJ databases">
        <title>Microbial solvent formation.</title>
        <authorList>
            <person name="Poehlein A."/>
            <person name="Montoya Solano J.D."/>
            <person name="Flitsch S."/>
            <person name="Krabben P."/>
            <person name="Duerre P."/>
            <person name="Daniel R."/>
        </authorList>
    </citation>
    <scope>NUCLEOTIDE SEQUENCE [LARGE SCALE GENOMIC DNA]</scope>
    <source>
        <strain evidence="1 2">DSM 53</strain>
    </source>
</reference>
<evidence type="ECO:0000313" key="1">
    <source>
        <dbReference type="EMBL" id="OOM51255.1"/>
    </source>
</evidence>
<evidence type="ECO:0000313" key="2">
    <source>
        <dbReference type="Proteomes" id="UP000190973"/>
    </source>
</evidence>
<dbReference type="EMBL" id="LZZI01000279">
    <property type="protein sequence ID" value="OOM51255.1"/>
    <property type="molecule type" value="Genomic_DNA"/>
</dbReference>
<dbReference type="AlphaFoldDB" id="A0A1S8RDV4"/>
<sequence>MAKKNISEDNLIDFLEVILKVEGEVSLKDFKEKVKNSFNLTEYDLSQSTTRPNECMYEQRCRNLNSHKNFPQGVSYKNQVFKLN</sequence>
<protein>
    <submittedName>
        <fullName evidence="1">Uncharacterized protein</fullName>
    </submittedName>
</protein>
<proteinExistence type="predicted"/>
<name>A0A1S8RDV4_CLOBE</name>
<comment type="caution">
    <text evidence="1">The sequence shown here is derived from an EMBL/GenBank/DDBJ whole genome shotgun (WGS) entry which is preliminary data.</text>
</comment>